<dbReference type="EMBL" id="FNEM01000004">
    <property type="protein sequence ID" value="SDJ01440.1"/>
    <property type="molecule type" value="Genomic_DNA"/>
</dbReference>
<protein>
    <recommendedName>
        <fullName evidence="2">RelA/SpoT domain-containing protein</fullName>
    </recommendedName>
</protein>
<feature type="signal peptide" evidence="1">
    <location>
        <begin position="1"/>
        <end position="21"/>
    </location>
</feature>
<proteinExistence type="predicted"/>
<feature type="chain" id="PRO_5011591972" description="RelA/SpoT domain-containing protein" evidence="1">
    <location>
        <begin position="22"/>
        <end position="256"/>
    </location>
</feature>
<dbReference type="SUPFAM" id="SSF81301">
    <property type="entry name" value="Nucleotidyltransferase"/>
    <property type="match status" value="1"/>
</dbReference>
<evidence type="ECO:0000313" key="4">
    <source>
        <dbReference type="Proteomes" id="UP000199527"/>
    </source>
</evidence>
<gene>
    <name evidence="3" type="ORF">SAMN04488540_104230</name>
</gene>
<evidence type="ECO:0000259" key="2">
    <source>
        <dbReference type="SMART" id="SM00954"/>
    </source>
</evidence>
<dbReference type="RefSeq" id="WP_090364084.1">
    <property type="nucleotide sequence ID" value="NZ_FNEM01000004.1"/>
</dbReference>
<sequence length="256" mass="28576">MGKFLKTALMMLMVGQAPVQAATPLSLNQSLTELPGLERATKAQKGLPELMAINSQEYASVIQPTTDFENLYQHAQMAQNELAMLTHRVAYLSSTQASVPDVKSRERALAKLEGKLDGDVRLLTDLARTTLVASDVEGVVRAYHHLNQHGQVVKVKNRFQTPKANGYRDMNVLVRLPQSELVAEVQIHLADIAAIKSGAEHDIYTQIQEIERHAAQQQRALAEFELARISKLKQQSSELYQRAWEAHDTPVRVNYG</sequence>
<feature type="domain" description="RelA/SpoT" evidence="2">
    <location>
        <begin position="104"/>
        <end position="208"/>
    </location>
</feature>
<dbReference type="OrthoDB" id="5823369at2"/>
<keyword evidence="4" id="KW-1185">Reference proteome</keyword>
<evidence type="ECO:0000313" key="3">
    <source>
        <dbReference type="EMBL" id="SDJ01440.1"/>
    </source>
</evidence>
<dbReference type="InterPro" id="IPR043519">
    <property type="entry name" value="NT_sf"/>
</dbReference>
<dbReference type="InterPro" id="IPR007685">
    <property type="entry name" value="RelA_SpoT"/>
</dbReference>
<organism evidence="3 4">
    <name type="scientific">Ferrimonas sediminum</name>
    <dbReference type="NCBI Taxonomy" id="718193"/>
    <lineage>
        <taxon>Bacteria</taxon>
        <taxon>Pseudomonadati</taxon>
        <taxon>Pseudomonadota</taxon>
        <taxon>Gammaproteobacteria</taxon>
        <taxon>Alteromonadales</taxon>
        <taxon>Ferrimonadaceae</taxon>
        <taxon>Ferrimonas</taxon>
    </lineage>
</organism>
<keyword evidence="1" id="KW-0732">Signal</keyword>
<dbReference type="CDD" id="cd05399">
    <property type="entry name" value="NT_Rel-Spo_like"/>
    <property type="match status" value="1"/>
</dbReference>
<evidence type="ECO:0000256" key="1">
    <source>
        <dbReference type="SAM" id="SignalP"/>
    </source>
</evidence>
<accession>A0A1G8QBG7</accession>
<reference evidence="4" key="1">
    <citation type="submission" date="2016-10" db="EMBL/GenBank/DDBJ databases">
        <authorList>
            <person name="Varghese N."/>
            <person name="Submissions S."/>
        </authorList>
    </citation>
    <scope>NUCLEOTIDE SEQUENCE [LARGE SCALE GENOMIC DNA]</scope>
    <source>
        <strain evidence="4">DSM 23317</strain>
    </source>
</reference>
<dbReference type="Proteomes" id="UP000199527">
    <property type="component" value="Unassembled WGS sequence"/>
</dbReference>
<dbReference type="AlphaFoldDB" id="A0A1G8QBG7"/>
<dbReference type="GO" id="GO:0015969">
    <property type="term" value="P:guanosine tetraphosphate metabolic process"/>
    <property type="evidence" value="ECO:0007669"/>
    <property type="project" value="InterPro"/>
</dbReference>
<dbReference type="Gene3D" id="3.30.460.10">
    <property type="entry name" value="Beta Polymerase, domain 2"/>
    <property type="match status" value="1"/>
</dbReference>
<dbReference type="SMART" id="SM00954">
    <property type="entry name" value="RelA_SpoT"/>
    <property type="match status" value="1"/>
</dbReference>
<name>A0A1G8QBG7_9GAMM</name>